<name>A0A9Q0MCJ1_BLOTA</name>
<proteinExistence type="predicted"/>
<sequence length="272" mass="31727">MNNDNDQCHNSSNESQKPNSSNSIDTNMFNQQQQPNNRRSKSSMLKMCCIDAKNGSNVSQTTSTRTIQDEPRSILTSKNNSKNMVKCKQKKKKKKVSYVSTINNATILESRYVERSKTHSYRRQSRLLSKTNELLCCTICGWIILLSYTPKLLHNGSKACFNQWVPSWQIMDKFPNVNSYYKNDKMFLRMEPISEISFNISEWNEITFTMLIPLILIVFHHKLCLPFWYWFNDIFGIRNTCYNMIYGSQPHQMTSTTIVNNSNNNNNNVNHV</sequence>
<organism evidence="3 4">
    <name type="scientific">Blomia tropicalis</name>
    <name type="common">Mite</name>
    <dbReference type="NCBI Taxonomy" id="40697"/>
    <lineage>
        <taxon>Eukaryota</taxon>
        <taxon>Metazoa</taxon>
        <taxon>Ecdysozoa</taxon>
        <taxon>Arthropoda</taxon>
        <taxon>Chelicerata</taxon>
        <taxon>Arachnida</taxon>
        <taxon>Acari</taxon>
        <taxon>Acariformes</taxon>
        <taxon>Sarcoptiformes</taxon>
        <taxon>Astigmata</taxon>
        <taxon>Glycyphagoidea</taxon>
        <taxon>Echimyopodidae</taxon>
        <taxon>Blomia</taxon>
    </lineage>
</organism>
<keyword evidence="4" id="KW-1185">Reference proteome</keyword>
<protein>
    <submittedName>
        <fullName evidence="3">Uncharacterized protein</fullName>
    </submittedName>
</protein>
<dbReference type="Proteomes" id="UP001142055">
    <property type="component" value="Chromosome 1"/>
</dbReference>
<dbReference type="EMBL" id="JAPWDV010000001">
    <property type="protein sequence ID" value="KAJ6223214.1"/>
    <property type="molecule type" value="Genomic_DNA"/>
</dbReference>
<feature type="transmembrane region" description="Helical" evidence="2">
    <location>
        <begin position="131"/>
        <end position="148"/>
    </location>
</feature>
<dbReference type="AlphaFoldDB" id="A0A9Q0MCJ1"/>
<keyword evidence="2" id="KW-0812">Transmembrane</keyword>
<evidence type="ECO:0000256" key="2">
    <source>
        <dbReference type="SAM" id="Phobius"/>
    </source>
</evidence>
<evidence type="ECO:0000313" key="3">
    <source>
        <dbReference type="EMBL" id="KAJ6223214.1"/>
    </source>
</evidence>
<feature type="compositionally biased region" description="Polar residues" evidence="1">
    <location>
        <begin position="1"/>
        <end position="37"/>
    </location>
</feature>
<keyword evidence="2" id="KW-0472">Membrane</keyword>
<comment type="caution">
    <text evidence="3">The sequence shown here is derived from an EMBL/GenBank/DDBJ whole genome shotgun (WGS) entry which is preliminary data.</text>
</comment>
<feature type="region of interest" description="Disordered" evidence="1">
    <location>
        <begin position="1"/>
        <end position="42"/>
    </location>
</feature>
<evidence type="ECO:0000313" key="4">
    <source>
        <dbReference type="Proteomes" id="UP001142055"/>
    </source>
</evidence>
<keyword evidence="2" id="KW-1133">Transmembrane helix</keyword>
<feature type="transmembrane region" description="Helical" evidence="2">
    <location>
        <begin position="206"/>
        <end position="231"/>
    </location>
</feature>
<evidence type="ECO:0000256" key="1">
    <source>
        <dbReference type="SAM" id="MobiDB-lite"/>
    </source>
</evidence>
<gene>
    <name evidence="3" type="ORF">RDWZM_001759</name>
</gene>
<reference evidence="3" key="1">
    <citation type="submission" date="2022-12" db="EMBL/GenBank/DDBJ databases">
        <title>Genome assemblies of Blomia tropicalis.</title>
        <authorList>
            <person name="Cui Y."/>
        </authorList>
    </citation>
    <scope>NUCLEOTIDE SEQUENCE</scope>
    <source>
        <tissue evidence="3">Adult mites</tissue>
    </source>
</reference>
<accession>A0A9Q0MCJ1</accession>